<dbReference type="EMBL" id="BDSA01000003">
    <property type="protein sequence ID" value="GBE61290.1"/>
    <property type="molecule type" value="Genomic_DNA"/>
</dbReference>
<dbReference type="GO" id="GO:0004386">
    <property type="term" value="F:helicase activity"/>
    <property type="evidence" value="ECO:0007669"/>
    <property type="project" value="UniProtKB-KW"/>
</dbReference>
<dbReference type="AlphaFoldDB" id="A0A2H6KE65"/>
<accession>A0A2H6KE65</accession>
<sequence length="330" mass="37450">MATYSEIVHQLYNLSAQGVQSDDVRFRQLISALEAVREKRKPVESEYHGMKGSVRNPVSSSQFERTLSQIDAVYKYLAVGADVPPDLLLRCGVDCSTVNEKQPEQPSHAAEILHYAEALHVGGTHWTPSLGWVEYNESMEESRTSYTLNAVGNLRSLLEFVMEKGYGEGMESIEALIHSLGMEKFADRFRVHGMIHVDKFLVGLMRLERQLRLLSLQRTLKRALRMVNHFNVEEPSDPNLWQAGAGNAGWSDHLSEFMTRSRECDHTRATLACQAAQMVESRANKKVTPNAVPAQFDATPPQYYQPAPYPQFWQPMTHPHMGMFSPQHEY</sequence>
<proteinExistence type="predicted"/>
<dbReference type="VEuPathDB" id="PiroplasmaDB:BOVATA_027830"/>
<evidence type="ECO:0000313" key="2">
    <source>
        <dbReference type="Proteomes" id="UP000236319"/>
    </source>
</evidence>
<dbReference type="OrthoDB" id="365051at2759"/>
<keyword evidence="2" id="KW-1185">Reference proteome</keyword>
<keyword evidence="1" id="KW-0067">ATP-binding</keyword>
<comment type="caution">
    <text evidence="1">The sequence shown here is derived from an EMBL/GenBank/DDBJ whole genome shotgun (WGS) entry which is preliminary data.</text>
</comment>
<evidence type="ECO:0000313" key="1">
    <source>
        <dbReference type="EMBL" id="GBE61290.1"/>
    </source>
</evidence>
<dbReference type="GeneID" id="39875060"/>
<organism evidence="1 2">
    <name type="scientific">Babesia ovata</name>
    <dbReference type="NCBI Taxonomy" id="189622"/>
    <lineage>
        <taxon>Eukaryota</taxon>
        <taxon>Sar</taxon>
        <taxon>Alveolata</taxon>
        <taxon>Apicomplexa</taxon>
        <taxon>Aconoidasida</taxon>
        <taxon>Piroplasmida</taxon>
        <taxon>Babesiidae</taxon>
        <taxon>Babesia</taxon>
    </lineage>
</organism>
<keyword evidence="1" id="KW-0347">Helicase</keyword>
<name>A0A2H6KE65_9APIC</name>
<gene>
    <name evidence="1" type="ORF">BOVATA_027830</name>
</gene>
<dbReference type="RefSeq" id="XP_028867533.1">
    <property type="nucleotide sequence ID" value="XM_029011700.1"/>
</dbReference>
<keyword evidence="1" id="KW-0547">Nucleotide-binding</keyword>
<dbReference type="Proteomes" id="UP000236319">
    <property type="component" value="Unassembled WGS sequence"/>
</dbReference>
<protein>
    <submittedName>
        <fullName evidence="1">Helicase family member protein</fullName>
    </submittedName>
</protein>
<reference evidence="1 2" key="1">
    <citation type="journal article" date="2017" name="BMC Genomics">
        <title>Whole-genome assembly of Babesia ovata and comparative genomics between closely related pathogens.</title>
        <authorList>
            <person name="Yamagishi J."/>
            <person name="Asada M."/>
            <person name="Hakimi H."/>
            <person name="Tanaka T.Q."/>
            <person name="Sugimoto C."/>
            <person name="Kawazu S."/>
        </authorList>
    </citation>
    <scope>NUCLEOTIDE SEQUENCE [LARGE SCALE GENOMIC DNA]</scope>
    <source>
        <strain evidence="1 2">Miyake</strain>
    </source>
</reference>
<keyword evidence="1" id="KW-0378">Hydrolase</keyword>